<accession>A0A0F9DWM1</accession>
<organism evidence="1">
    <name type="scientific">marine sediment metagenome</name>
    <dbReference type="NCBI Taxonomy" id="412755"/>
    <lineage>
        <taxon>unclassified sequences</taxon>
        <taxon>metagenomes</taxon>
        <taxon>ecological metagenomes</taxon>
    </lineage>
</organism>
<gene>
    <name evidence="1" type="ORF">LCGC14_2438630</name>
</gene>
<comment type="caution">
    <text evidence="1">The sequence shown here is derived from an EMBL/GenBank/DDBJ whole genome shotgun (WGS) entry which is preliminary data.</text>
</comment>
<dbReference type="AlphaFoldDB" id="A0A0F9DWM1"/>
<protein>
    <submittedName>
        <fullName evidence="1">Uncharacterized protein</fullName>
    </submittedName>
</protein>
<reference evidence="1" key="1">
    <citation type="journal article" date="2015" name="Nature">
        <title>Complex archaea that bridge the gap between prokaryotes and eukaryotes.</title>
        <authorList>
            <person name="Spang A."/>
            <person name="Saw J.H."/>
            <person name="Jorgensen S.L."/>
            <person name="Zaremba-Niedzwiedzka K."/>
            <person name="Martijn J."/>
            <person name="Lind A.E."/>
            <person name="van Eijk R."/>
            <person name="Schleper C."/>
            <person name="Guy L."/>
            <person name="Ettema T.J."/>
        </authorList>
    </citation>
    <scope>NUCLEOTIDE SEQUENCE</scope>
</reference>
<evidence type="ECO:0000313" key="1">
    <source>
        <dbReference type="EMBL" id="KKL22116.1"/>
    </source>
</evidence>
<proteinExistence type="predicted"/>
<sequence>MEYSKGDWEVGSGNGLTGPTTENASGAVCGGEDWPVAPVSVGITTIALCPDQENGDTIKPIKGTGEANAHLIAAAVNACIKLNPDNPIAAAESIGAVYEALKTLLGAYDFDNGKFEYIHANRISEAQEALAKAEESELQGR</sequence>
<dbReference type="EMBL" id="LAZR01037472">
    <property type="protein sequence ID" value="KKL22116.1"/>
    <property type="molecule type" value="Genomic_DNA"/>
</dbReference>
<name>A0A0F9DWM1_9ZZZZ</name>